<dbReference type="RefSeq" id="WP_044823977.1">
    <property type="nucleotide sequence ID" value="NZ_CP009687.1"/>
</dbReference>
<protein>
    <submittedName>
        <fullName evidence="1">Fimbrial assembly family protein PilN</fullName>
    </submittedName>
</protein>
<dbReference type="Pfam" id="PF05137">
    <property type="entry name" value="PilN"/>
    <property type="match status" value="1"/>
</dbReference>
<dbReference type="OrthoDB" id="1707667at2"/>
<reference evidence="1 2" key="1">
    <citation type="submission" date="2014-10" db="EMBL/GenBank/DDBJ databases">
        <title>Genome sequence of Clostridium aceticum DSM 1496.</title>
        <authorList>
            <person name="Poehlein A."/>
            <person name="Schiel-Bengelsdorf B."/>
            <person name="Gottschalk G."/>
            <person name="Duerre P."/>
            <person name="Daniel R."/>
        </authorList>
    </citation>
    <scope>NUCLEOTIDE SEQUENCE [LARGE SCALE GENOMIC DNA]</scope>
    <source>
        <strain evidence="1 2">DSM 1496</strain>
    </source>
</reference>
<name>A0A0D8IFY1_9CLOT</name>
<gene>
    <name evidence="1" type="primary">pilN</name>
    <name evidence="1" type="ORF">CACET_c18310</name>
</gene>
<keyword evidence="2" id="KW-1185">Reference proteome</keyword>
<dbReference type="KEGG" id="cace:CACET_c18310"/>
<dbReference type="InterPro" id="IPR007813">
    <property type="entry name" value="PilN"/>
</dbReference>
<dbReference type="EMBL" id="CP009687">
    <property type="protein sequence ID" value="AKL95279.1"/>
    <property type="molecule type" value="Genomic_DNA"/>
</dbReference>
<proteinExistence type="predicted"/>
<dbReference type="AlphaFoldDB" id="A0A0D8IFY1"/>
<accession>A0A0D8IFY1</accession>
<dbReference type="STRING" id="84022.CACET_c18310"/>
<evidence type="ECO:0000313" key="2">
    <source>
        <dbReference type="Proteomes" id="UP000035704"/>
    </source>
</evidence>
<sequence>MRDLNFFEPYIQQPEKTSSKRLMGLVVLVVVAFIIVFYPVKMLYEVKALQDKVLSFNAVIESPETISKLKVIEQKELQLMELKGKEVLFNSLETKINSQTMTNDLLIQWILQEVPNDVYFDELNITENTVQVQGRASHKFPIAQIEHNLRHSTYFDEVFIPSIAYKDGHYSFSITFKAKDVTADDVE</sequence>
<evidence type="ECO:0000313" key="1">
    <source>
        <dbReference type="EMBL" id="AKL95279.1"/>
    </source>
</evidence>
<dbReference type="PATRIC" id="fig|84022.5.peg.3288"/>
<organism evidence="1 2">
    <name type="scientific">Clostridium aceticum</name>
    <dbReference type="NCBI Taxonomy" id="84022"/>
    <lineage>
        <taxon>Bacteria</taxon>
        <taxon>Bacillati</taxon>
        <taxon>Bacillota</taxon>
        <taxon>Clostridia</taxon>
        <taxon>Eubacteriales</taxon>
        <taxon>Clostridiaceae</taxon>
        <taxon>Clostridium</taxon>
    </lineage>
</organism>
<dbReference type="Proteomes" id="UP000035704">
    <property type="component" value="Chromosome"/>
</dbReference>